<dbReference type="GO" id="GO:0005743">
    <property type="term" value="C:mitochondrial inner membrane"/>
    <property type="evidence" value="ECO:0007669"/>
    <property type="project" value="InterPro"/>
</dbReference>
<evidence type="ECO:0000256" key="3">
    <source>
        <dbReference type="ARBA" id="ARBA00022737"/>
    </source>
</evidence>
<name>A0A5N6Q6T4_9ASTR</name>
<keyword evidence="4 5" id="KW-1133">Transmembrane helix</keyword>
<sequence length="105" mass="11718">MPSWPGPSLVLKTQVVRRLKTRSDKAAQLTINITWLTFRCWGLALDFAFKDYLRGGSTLKKDRDPYWKMFGDNIASGGCAGASSLIFVFSLNYARIRLANNAKAA</sequence>
<dbReference type="InterPro" id="IPR002113">
    <property type="entry name" value="ADT_euk_type"/>
</dbReference>
<comment type="subunit">
    <text evidence="5">Monomer.</text>
</comment>
<comment type="subcellular location">
    <subcellularLocation>
        <location evidence="5">Membrane</location>
        <topology evidence="5">Multi-pass membrane protein</topology>
    </subcellularLocation>
</comment>
<keyword evidence="3" id="KW-0677">Repeat</keyword>
<dbReference type="GO" id="GO:0140021">
    <property type="term" value="P:mitochondrial ADP transmembrane transport"/>
    <property type="evidence" value="ECO:0007669"/>
    <property type="project" value="InterPro"/>
</dbReference>
<evidence type="ECO:0000256" key="5">
    <source>
        <dbReference type="RuleBase" id="RU368008"/>
    </source>
</evidence>
<comment type="similarity">
    <text evidence="1 5">Belongs to the mitochondrial carrier (TC 2.A.29) family.</text>
</comment>
<proteinExistence type="inferred from homology"/>
<keyword evidence="5" id="KW-0472">Membrane</keyword>
<dbReference type="OrthoDB" id="1933373at2759"/>
<dbReference type="GO" id="GO:1990544">
    <property type="term" value="P:mitochondrial ATP transmembrane transport"/>
    <property type="evidence" value="ECO:0007669"/>
    <property type="project" value="InterPro"/>
</dbReference>
<dbReference type="PRINTS" id="PR00927">
    <property type="entry name" value="ADPTRNSLCASE"/>
</dbReference>
<keyword evidence="5" id="KW-0812">Transmembrane</keyword>
<evidence type="ECO:0000256" key="2">
    <source>
        <dbReference type="ARBA" id="ARBA00022448"/>
    </source>
</evidence>
<evidence type="ECO:0000313" key="6">
    <source>
        <dbReference type="EMBL" id="KAD7479736.1"/>
    </source>
</evidence>
<keyword evidence="2 5" id="KW-0813">Transport</keyword>
<evidence type="ECO:0000256" key="4">
    <source>
        <dbReference type="ARBA" id="ARBA00022989"/>
    </source>
</evidence>
<dbReference type="AlphaFoldDB" id="A0A5N6Q6T4"/>
<comment type="caution">
    <text evidence="5">Lacks conserved residue(s) required for the propagation of feature annotation.</text>
</comment>
<dbReference type="GO" id="GO:0005471">
    <property type="term" value="F:ATP:ADP antiporter activity"/>
    <property type="evidence" value="ECO:0007669"/>
    <property type="project" value="UniProtKB-UniRule"/>
</dbReference>
<organism evidence="6 7">
    <name type="scientific">Mikania micrantha</name>
    <name type="common">bitter vine</name>
    <dbReference type="NCBI Taxonomy" id="192012"/>
    <lineage>
        <taxon>Eukaryota</taxon>
        <taxon>Viridiplantae</taxon>
        <taxon>Streptophyta</taxon>
        <taxon>Embryophyta</taxon>
        <taxon>Tracheophyta</taxon>
        <taxon>Spermatophyta</taxon>
        <taxon>Magnoliopsida</taxon>
        <taxon>eudicotyledons</taxon>
        <taxon>Gunneridae</taxon>
        <taxon>Pentapetalae</taxon>
        <taxon>asterids</taxon>
        <taxon>campanulids</taxon>
        <taxon>Asterales</taxon>
        <taxon>Asteraceae</taxon>
        <taxon>Asteroideae</taxon>
        <taxon>Heliantheae alliance</taxon>
        <taxon>Eupatorieae</taxon>
        <taxon>Mikania</taxon>
    </lineage>
</organism>
<dbReference type="EMBL" id="SZYD01000001">
    <property type="protein sequence ID" value="KAD7479736.1"/>
    <property type="molecule type" value="Genomic_DNA"/>
</dbReference>
<evidence type="ECO:0000313" key="7">
    <source>
        <dbReference type="Proteomes" id="UP000326396"/>
    </source>
</evidence>
<protein>
    <recommendedName>
        <fullName evidence="5">ADP/ATP translocase</fullName>
    </recommendedName>
    <alternativeName>
        <fullName evidence="5">ADP,ATP carrier protein</fullName>
    </alternativeName>
</protein>
<feature type="transmembrane region" description="Helical" evidence="5">
    <location>
        <begin position="74"/>
        <end position="94"/>
    </location>
</feature>
<comment type="caution">
    <text evidence="6">The sequence shown here is derived from an EMBL/GenBank/DDBJ whole genome shotgun (WGS) entry which is preliminary data.</text>
</comment>
<dbReference type="PANTHER" id="PTHR45635">
    <property type="entry name" value="ADP,ATP CARRIER PROTEIN 1-RELATED-RELATED"/>
    <property type="match status" value="1"/>
</dbReference>
<accession>A0A5N6Q6T4</accession>
<gene>
    <name evidence="6" type="ORF">E3N88_02872</name>
</gene>
<keyword evidence="7" id="KW-1185">Reference proteome</keyword>
<dbReference type="PANTHER" id="PTHR45635:SF41">
    <property type="entry name" value="ADP,ATP CARRIER PROTEIN 1, MITOCHONDRIAL"/>
    <property type="match status" value="1"/>
</dbReference>
<comment type="function">
    <text evidence="5">Catalyzes the exchange of ADP and ATP across the membrane.</text>
</comment>
<dbReference type="Proteomes" id="UP000326396">
    <property type="component" value="Linkage Group LG1"/>
</dbReference>
<evidence type="ECO:0000256" key="1">
    <source>
        <dbReference type="ARBA" id="ARBA00006375"/>
    </source>
</evidence>
<reference evidence="6 7" key="1">
    <citation type="submission" date="2019-05" db="EMBL/GenBank/DDBJ databases">
        <title>Mikania micrantha, genome provides insights into the molecular mechanism of rapid growth.</title>
        <authorList>
            <person name="Liu B."/>
        </authorList>
    </citation>
    <scope>NUCLEOTIDE SEQUENCE [LARGE SCALE GENOMIC DNA]</scope>
    <source>
        <strain evidence="6">NLD-2019</strain>
        <tissue evidence="6">Leaf</tissue>
    </source>
</reference>